<proteinExistence type="inferred from homology"/>
<organism evidence="7 8">
    <name type="scientific">Brenneria goodwinii</name>
    <dbReference type="NCBI Taxonomy" id="1109412"/>
    <lineage>
        <taxon>Bacteria</taxon>
        <taxon>Pseudomonadati</taxon>
        <taxon>Pseudomonadota</taxon>
        <taxon>Gammaproteobacteria</taxon>
        <taxon>Enterobacterales</taxon>
        <taxon>Pectobacteriaceae</taxon>
        <taxon>Brenneria</taxon>
    </lineage>
</organism>
<dbReference type="InterPro" id="IPR058625">
    <property type="entry name" value="MdtA-like_BSH"/>
</dbReference>
<dbReference type="EMBL" id="MJLX01000018">
    <property type="protein sequence ID" value="RLM25822.1"/>
    <property type="molecule type" value="Genomic_DNA"/>
</dbReference>
<dbReference type="InterPro" id="IPR058792">
    <property type="entry name" value="Beta-barrel_RND_2"/>
</dbReference>
<dbReference type="Gene3D" id="1.10.287.470">
    <property type="entry name" value="Helix hairpin bin"/>
    <property type="match status" value="1"/>
</dbReference>
<comment type="caution">
    <text evidence="7">The sequence shown here is derived from an EMBL/GenBank/DDBJ whole genome shotgun (WGS) entry which is preliminary data.</text>
</comment>
<dbReference type="Gene3D" id="2.40.50.100">
    <property type="match status" value="1"/>
</dbReference>
<dbReference type="GO" id="GO:0055085">
    <property type="term" value="P:transmembrane transport"/>
    <property type="evidence" value="ECO:0007669"/>
    <property type="project" value="InterPro"/>
</dbReference>
<keyword evidence="3" id="KW-0812">Transmembrane</keyword>
<dbReference type="PANTHER" id="PTHR30386">
    <property type="entry name" value="MEMBRANE FUSION SUBUNIT OF EMRAB-TOLC MULTIDRUG EFFLUX PUMP"/>
    <property type="match status" value="1"/>
</dbReference>
<dbReference type="RefSeq" id="WP_259464558.1">
    <property type="nucleotide sequence ID" value="NZ_MJLX01000018.1"/>
</dbReference>
<gene>
    <name evidence="7" type="ORF">BIY26_08550</name>
</gene>
<reference evidence="7 8" key="1">
    <citation type="submission" date="2016-09" db="EMBL/GenBank/DDBJ databases">
        <authorList>
            <person name="Doonan J."/>
            <person name="Pachebat J.A."/>
            <person name="Golyshin P.N."/>
            <person name="Denman S."/>
            <person name="Mcdonald J.E."/>
        </authorList>
    </citation>
    <scope>NUCLEOTIDE SEQUENCE [LARGE SCALE GENOMIC DNA]</scope>
    <source>
        <strain evidence="7 8">FRB141</strain>
    </source>
</reference>
<evidence type="ECO:0000259" key="5">
    <source>
        <dbReference type="Pfam" id="PF25917"/>
    </source>
</evidence>
<dbReference type="PANTHER" id="PTHR30386:SF24">
    <property type="entry name" value="MULTIDRUG RESISTANCE EFFLUX PUMP"/>
    <property type="match status" value="1"/>
</dbReference>
<dbReference type="Pfam" id="PF25954">
    <property type="entry name" value="Beta-barrel_RND_2"/>
    <property type="match status" value="1"/>
</dbReference>
<dbReference type="Proteomes" id="UP000285972">
    <property type="component" value="Unassembled WGS sequence"/>
</dbReference>
<keyword evidence="3" id="KW-0472">Membrane</keyword>
<keyword evidence="2" id="KW-0175">Coiled coil</keyword>
<accession>A0AAE8JN96</accession>
<feature type="transmembrane region" description="Helical" evidence="3">
    <location>
        <begin position="17"/>
        <end position="37"/>
    </location>
</feature>
<dbReference type="AlphaFoldDB" id="A0AAE8JN96"/>
<dbReference type="SUPFAM" id="SSF111369">
    <property type="entry name" value="HlyD-like secretion proteins"/>
    <property type="match status" value="3"/>
</dbReference>
<dbReference type="Pfam" id="PF25876">
    <property type="entry name" value="HH_MFP_RND"/>
    <property type="match status" value="1"/>
</dbReference>
<comment type="similarity">
    <text evidence="1">Belongs to the membrane fusion protein (MFP) (TC 8.A.1) family.</text>
</comment>
<dbReference type="Pfam" id="PF25917">
    <property type="entry name" value="BSH_RND"/>
    <property type="match status" value="1"/>
</dbReference>
<evidence type="ECO:0000259" key="4">
    <source>
        <dbReference type="Pfam" id="PF25876"/>
    </source>
</evidence>
<evidence type="ECO:0000256" key="1">
    <source>
        <dbReference type="ARBA" id="ARBA00009477"/>
    </source>
</evidence>
<dbReference type="InterPro" id="IPR058624">
    <property type="entry name" value="MdtA-like_HH"/>
</dbReference>
<evidence type="ECO:0000256" key="2">
    <source>
        <dbReference type="SAM" id="Coils"/>
    </source>
</evidence>
<feature type="domain" description="Multidrug resistance protein MdtA-like barrel-sandwich hybrid" evidence="5">
    <location>
        <begin position="53"/>
        <end position="248"/>
    </location>
</feature>
<feature type="domain" description="CusB-like beta-barrel" evidence="6">
    <location>
        <begin position="254"/>
        <end position="296"/>
    </location>
</feature>
<sequence>MLSFRPLELAMKHTRKIVLLLVLILILAGFLYWLFYWRYFQSTDNAYVQADITNISARVSAVVVNSMIQDNHPVQKGDLLAQLDDREFVVALQKAAATLAQSRAALTNAQATYQMQISTIDEFRSDVASAAASLQYARQQYLRFQILQKKNYVSQGDMDNALSGYKVAEAKYNQAQASLKTQSDKLKVQQSEIEQNKANVEQAQANFEQAKLILSYTRITAPIDGVISNRSLQVGMMVQAGQSIASIVSGNAPWISANFKETQKALMRKGLPVEVTIDAYPGKTFHGRIDSFSPATGATFALLPPDNATGNFTKVVQRVPVKIIFDHPEQIDSGLSATVTVDTRG</sequence>
<feature type="coiled-coil region" evidence="2">
    <location>
        <begin position="165"/>
        <end position="213"/>
    </location>
</feature>
<evidence type="ECO:0000313" key="7">
    <source>
        <dbReference type="EMBL" id="RLM25822.1"/>
    </source>
</evidence>
<dbReference type="InterPro" id="IPR050739">
    <property type="entry name" value="MFP"/>
</dbReference>
<evidence type="ECO:0000259" key="6">
    <source>
        <dbReference type="Pfam" id="PF25954"/>
    </source>
</evidence>
<feature type="domain" description="Multidrug resistance protein MdtA-like alpha-helical hairpin" evidence="4">
    <location>
        <begin position="121"/>
        <end position="181"/>
    </location>
</feature>
<dbReference type="Gene3D" id="2.40.30.170">
    <property type="match status" value="1"/>
</dbReference>
<keyword evidence="3" id="KW-1133">Transmembrane helix</keyword>
<name>A0AAE8JN96_9GAMM</name>
<protein>
    <submittedName>
        <fullName evidence="7">Hemolysin D</fullName>
    </submittedName>
</protein>
<evidence type="ECO:0000313" key="8">
    <source>
        <dbReference type="Proteomes" id="UP000285972"/>
    </source>
</evidence>
<evidence type="ECO:0000256" key="3">
    <source>
        <dbReference type="SAM" id="Phobius"/>
    </source>
</evidence>